<dbReference type="OrthoDB" id="118047at2157"/>
<proteinExistence type="predicted"/>
<name>A0A2V2NCX9_9EURY</name>
<accession>A0A2V2NCX9</accession>
<evidence type="ECO:0000313" key="1">
    <source>
        <dbReference type="EMBL" id="PWR73153.1"/>
    </source>
</evidence>
<evidence type="ECO:0000313" key="2">
    <source>
        <dbReference type="Proteomes" id="UP000245934"/>
    </source>
</evidence>
<dbReference type="RefSeq" id="WP_109941228.1">
    <property type="nucleotide sequence ID" value="NZ_CP176366.1"/>
</dbReference>
<reference evidence="1 2" key="1">
    <citation type="submission" date="2018-05" db="EMBL/GenBank/DDBJ databases">
        <title>Draft genome of Methanospirillum stamsii Pt1.</title>
        <authorList>
            <person name="Dueholm M.S."/>
            <person name="Nielsen P.H."/>
            <person name="Bakmann L.F."/>
            <person name="Otzen D.E."/>
        </authorList>
    </citation>
    <scope>NUCLEOTIDE SEQUENCE [LARGE SCALE GENOMIC DNA]</scope>
    <source>
        <strain evidence="1 2">Pt1</strain>
    </source>
</reference>
<sequence length="95" mass="10673">MNSPYRTEVLSAAFAAIKPADTLISRRSIETEIEVHPGLYPVLSGQTRIGRRTSITRVMNTLFPPWSTETAKKPYSNVWKVRAHIYDTEHTGGEA</sequence>
<organism evidence="1 2">
    <name type="scientific">Methanospirillum stamsii</name>
    <dbReference type="NCBI Taxonomy" id="1277351"/>
    <lineage>
        <taxon>Archaea</taxon>
        <taxon>Methanobacteriati</taxon>
        <taxon>Methanobacteriota</taxon>
        <taxon>Stenosarchaea group</taxon>
        <taxon>Methanomicrobia</taxon>
        <taxon>Methanomicrobiales</taxon>
        <taxon>Methanospirillaceae</taxon>
        <taxon>Methanospirillum</taxon>
    </lineage>
</organism>
<dbReference type="AlphaFoldDB" id="A0A2V2NCX9"/>
<dbReference type="EMBL" id="QGMZ01000021">
    <property type="protein sequence ID" value="PWR73153.1"/>
    <property type="molecule type" value="Genomic_DNA"/>
</dbReference>
<comment type="caution">
    <text evidence="1">The sequence shown here is derived from an EMBL/GenBank/DDBJ whole genome shotgun (WGS) entry which is preliminary data.</text>
</comment>
<dbReference type="Proteomes" id="UP000245934">
    <property type="component" value="Unassembled WGS sequence"/>
</dbReference>
<dbReference type="GeneID" id="97610147"/>
<keyword evidence="2" id="KW-1185">Reference proteome</keyword>
<protein>
    <submittedName>
        <fullName evidence="1">Uncharacterized protein</fullName>
    </submittedName>
</protein>
<gene>
    <name evidence="1" type="ORF">DLD82_11295</name>
</gene>